<evidence type="ECO:0000313" key="2">
    <source>
        <dbReference type="Proteomes" id="UP000228886"/>
    </source>
</evidence>
<dbReference type="EMBL" id="PETL01000293">
    <property type="protein sequence ID" value="PIV63681.1"/>
    <property type="molecule type" value="Genomic_DNA"/>
</dbReference>
<reference evidence="2" key="1">
    <citation type="submission" date="2017-09" db="EMBL/GenBank/DDBJ databases">
        <title>Depth-based differentiation of microbial function through sediment-hosted aquifers and enrichment of novel symbionts in the deep terrestrial subsurface.</title>
        <authorList>
            <person name="Probst A.J."/>
            <person name="Ladd B."/>
            <person name="Jarett J.K."/>
            <person name="Geller-Mcgrath D.E."/>
            <person name="Sieber C.M.K."/>
            <person name="Emerson J.B."/>
            <person name="Anantharaman K."/>
            <person name="Thomas B.C."/>
            <person name="Malmstrom R."/>
            <person name="Stieglmeier M."/>
            <person name="Klingl A."/>
            <person name="Woyke T."/>
            <person name="Ryan C.M."/>
            <person name="Banfield J.F."/>
        </authorList>
    </citation>
    <scope>NUCLEOTIDE SEQUENCE [LARGE SCALE GENOMIC DNA]</scope>
</reference>
<name>A0A2M7E7L9_9BACT</name>
<comment type="caution">
    <text evidence="1">The sequence shown here is derived from an EMBL/GenBank/DDBJ whole genome shotgun (WGS) entry which is preliminary data.</text>
</comment>
<proteinExistence type="predicted"/>
<dbReference type="AlphaFoldDB" id="A0A2M7E7L9"/>
<gene>
    <name evidence="1" type="ORF">COS11_06145</name>
</gene>
<organism evidence="1 2">
    <name type="scientific">bacterium (Candidatus Ratteibacteria) CG01_land_8_20_14_3_00_40_19</name>
    <dbReference type="NCBI Taxonomy" id="2014290"/>
    <lineage>
        <taxon>Bacteria</taxon>
        <taxon>Candidatus Ratteibacteria</taxon>
    </lineage>
</organism>
<dbReference type="Gene3D" id="3.20.20.210">
    <property type="match status" value="1"/>
</dbReference>
<dbReference type="Proteomes" id="UP000228886">
    <property type="component" value="Unassembled WGS sequence"/>
</dbReference>
<evidence type="ECO:0008006" key="3">
    <source>
        <dbReference type="Google" id="ProtNLM"/>
    </source>
</evidence>
<dbReference type="InterPro" id="IPR038071">
    <property type="entry name" value="UROD/MetE-like_sf"/>
</dbReference>
<accession>A0A2M7E7L9</accession>
<evidence type="ECO:0000313" key="1">
    <source>
        <dbReference type="EMBL" id="PIV63681.1"/>
    </source>
</evidence>
<sequence length="358" mass="41937">MENIEKKTERISVWWKGEITDRACCSFAIPKQNKKKTAEENEPSLNSYWLSENEEPDLESLVNRQIEIINSNVYFGEEMPTFPHKYGRRGTPMILAAYLGGRVKFREDTVWVEPVIENWKKFKIHFDSENIWYRRSYNFFKLAVEKCSTHNIIPWLPDFGDALTVFSLLRGTERLLLDLVDDKKAVLEARDRFIQLWPEFHKNFYQLYAHKFPGDSSWLVWAPGKTYACQCDFSTMISPEMFKEFVVPEIETIGKYLDYIIWHLDGPDEIRHLDILLNLPQIKAIQWVPGAGNPPAVKWFPMLKKIQEKGKSLIIYAEDETQVKILLKELSPRGLFISGGFTGKTEKEAEEFMKMFSQ</sequence>
<protein>
    <recommendedName>
        <fullName evidence="3">Uroporphyrinogen decarboxylase (URO-D) domain-containing protein</fullName>
    </recommendedName>
</protein>